<reference evidence="8 9" key="1">
    <citation type="journal article" date="2019" name="PLoS ONE">
        <title>Comparative genome analysis indicates high evolutionary potential of pathogenicity genes in Colletotrichum tanaceti.</title>
        <authorList>
            <person name="Lelwala R.V."/>
            <person name="Korhonen P.K."/>
            <person name="Young N.D."/>
            <person name="Scott J.B."/>
            <person name="Ades P.A."/>
            <person name="Gasser R.B."/>
            <person name="Taylor P.W.J."/>
        </authorList>
    </citation>
    <scope>NUCLEOTIDE SEQUENCE [LARGE SCALE GENOMIC DNA]</scope>
    <source>
        <strain evidence="8">BRIP57314</strain>
    </source>
</reference>
<evidence type="ECO:0000256" key="6">
    <source>
        <dbReference type="SAM" id="MobiDB-lite"/>
    </source>
</evidence>
<accession>A0A4U6X9V6</accession>
<evidence type="ECO:0000313" key="9">
    <source>
        <dbReference type="Proteomes" id="UP000310108"/>
    </source>
</evidence>
<sequence>MAEAPKVTWASLPRKGQLVILFLVRFCEPIVKVSISSYVYFQLQSLDPSLPSAAVVQQTTLLQATYTVAQCLASLFLGTVADSPRGGRKVVVVLSVLGSFVACSLFGFVANFKQALVLRFVEGLTNGTVAMVRTMTAEVVQEKRFQARAFVLLNISTSFAIILSALVAAGTVELTPKAHDGTGGLLTRYPYALPALLNAGFLLAVLVTAILFLEETSKLVRHRYDPGIALSRYILSRLQGFLPRSRSRSRTGREEAQYAPLDATEEMAFLDGPEPGSEPEPKPEPPSSPPPPPPPPKPKSVARLPTSRIFTKNMVLVLLAAFIYEAHLGTASVAFPNLLVTPVSTKEEEAQRVLPFYFGGGAGFTPFPLAVYSVMYGILSIPLQMILYPRLSQSLGPLQVWRIFYLAYPLLYYAYPFAALVPSSSPPPAGKTGLAIWAAIAPMQVLTALLTSTVSPSQTVLVNAACPHPSALARTHSIAFFSSMATRAGSTALAGALLGYGTSHNVTGLVFWGCAAVAALGACLNPFLTEGTGHEIRLPGDDEE</sequence>
<feature type="transmembrane region" description="Helical" evidence="7">
    <location>
        <begin position="506"/>
        <end position="528"/>
    </location>
</feature>
<feature type="transmembrane region" description="Helical" evidence="7">
    <location>
        <begin position="149"/>
        <end position="171"/>
    </location>
</feature>
<feature type="transmembrane region" description="Helical" evidence="7">
    <location>
        <begin position="315"/>
        <end position="336"/>
    </location>
</feature>
<keyword evidence="4 7" id="KW-1133">Transmembrane helix</keyword>
<organism evidence="8 9">
    <name type="scientific">Colletotrichum tanaceti</name>
    <dbReference type="NCBI Taxonomy" id="1306861"/>
    <lineage>
        <taxon>Eukaryota</taxon>
        <taxon>Fungi</taxon>
        <taxon>Dikarya</taxon>
        <taxon>Ascomycota</taxon>
        <taxon>Pezizomycotina</taxon>
        <taxon>Sordariomycetes</taxon>
        <taxon>Hypocreomycetidae</taxon>
        <taxon>Glomerellales</taxon>
        <taxon>Glomerellaceae</taxon>
        <taxon>Colletotrichum</taxon>
        <taxon>Colletotrichum destructivum species complex</taxon>
    </lineage>
</organism>
<dbReference type="EMBL" id="PJEX01000250">
    <property type="protein sequence ID" value="TKW52255.1"/>
    <property type="molecule type" value="Genomic_DNA"/>
</dbReference>
<protein>
    <submittedName>
        <fullName evidence="8">Putative membrane protein</fullName>
    </submittedName>
</protein>
<dbReference type="PANTHER" id="PTHR23504">
    <property type="entry name" value="MAJOR FACILITATOR SUPERFAMILY DOMAIN-CONTAINING PROTEIN 10"/>
    <property type="match status" value="1"/>
</dbReference>
<feature type="transmembrane region" description="Helical" evidence="7">
    <location>
        <begin position="356"/>
        <end position="379"/>
    </location>
</feature>
<dbReference type="AlphaFoldDB" id="A0A4U6X9V6"/>
<evidence type="ECO:0000313" key="8">
    <source>
        <dbReference type="EMBL" id="TKW52255.1"/>
    </source>
</evidence>
<feature type="compositionally biased region" description="Pro residues" evidence="6">
    <location>
        <begin position="284"/>
        <end position="298"/>
    </location>
</feature>
<proteinExistence type="predicted"/>
<evidence type="ECO:0000256" key="1">
    <source>
        <dbReference type="ARBA" id="ARBA00004141"/>
    </source>
</evidence>
<feature type="transmembrane region" description="Helical" evidence="7">
    <location>
        <begin position="191"/>
        <end position="213"/>
    </location>
</feature>
<evidence type="ECO:0000256" key="2">
    <source>
        <dbReference type="ARBA" id="ARBA00022448"/>
    </source>
</evidence>
<evidence type="ECO:0000256" key="4">
    <source>
        <dbReference type="ARBA" id="ARBA00022989"/>
    </source>
</evidence>
<keyword evidence="2" id="KW-0813">Transport</keyword>
<gene>
    <name evidence="8" type="primary">YCR023C</name>
    <name evidence="8" type="ORF">CTA1_10989</name>
</gene>
<dbReference type="Proteomes" id="UP000310108">
    <property type="component" value="Unassembled WGS sequence"/>
</dbReference>
<feature type="transmembrane region" description="Helical" evidence="7">
    <location>
        <begin position="478"/>
        <end position="500"/>
    </location>
</feature>
<dbReference type="GO" id="GO:0016020">
    <property type="term" value="C:membrane"/>
    <property type="evidence" value="ECO:0007669"/>
    <property type="project" value="UniProtKB-SubCell"/>
</dbReference>
<evidence type="ECO:0000256" key="5">
    <source>
        <dbReference type="ARBA" id="ARBA00023136"/>
    </source>
</evidence>
<feature type="transmembrane region" description="Helical" evidence="7">
    <location>
        <begin position="18"/>
        <end position="41"/>
    </location>
</feature>
<name>A0A4U6X9V6_9PEZI</name>
<feature type="transmembrane region" description="Helical" evidence="7">
    <location>
        <begin position="90"/>
        <end position="110"/>
    </location>
</feature>
<dbReference type="PANTHER" id="PTHR23504:SF6">
    <property type="entry name" value="MULTIDRUG TRANSPORTER, PUTATIVE (AFU_ORTHOLOGUE AFUA_4G08740)-RELATED"/>
    <property type="match status" value="1"/>
</dbReference>
<comment type="subcellular location">
    <subcellularLocation>
        <location evidence="1">Membrane</location>
        <topology evidence="1">Multi-pass membrane protein</topology>
    </subcellularLocation>
</comment>
<feature type="transmembrane region" description="Helical" evidence="7">
    <location>
        <begin position="434"/>
        <end position="457"/>
    </location>
</feature>
<dbReference type="SUPFAM" id="SSF103473">
    <property type="entry name" value="MFS general substrate transporter"/>
    <property type="match status" value="1"/>
</dbReference>
<keyword evidence="5 7" id="KW-0472">Membrane</keyword>
<feature type="transmembrane region" description="Helical" evidence="7">
    <location>
        <begin position="400"/>
        <end position="422"/>
    </location>
</feature>
<keyword evidence="9" id="KW-1185">Reference proteome</keyword>
<dbReference type="Gene3D" id="1.20.1250.20">
    <property type="entry name" value="MFS general substrate transporter like domains"/>
    <property type="match status" value="1"/>
</dbReference>
<comment type="caution">
    <text evidence="8">The sequence shown here is derived from an EMBL/GenBank/DDBJ whole genome shotgun (WGS) entry which is preliminary data.</text>
</comment>
<evidence type="ECO:0000256" key="7">
    <source>
        <dbReference type="SAM" id="Phobius"/>
    </source>
</evidence>
<feature type="region of interest" description="Disordered" evidence="6">
    <location>
        <begin position="245"/>
        <end position="302"/>
    </location>
</feature>
<dbReference type="InterPro" id="IPR036259">
    <property type="entry name" value="MFS_trans_sf"/>
</dbReference>
<evidence type="ECO:0000256" key="3">
    <source>
        <dbReference type="ARBA" id="ARBA00022692"/>
    </source>
</evidence>
<dbReference type="InterPro" id="IPR011701">
    <property type="entry name" value="MFS"/>
</dbReference>
<dbReference type="Pfam" id="PF07690">
    <property type="entry name" value="MFS_1"/>
    <property type="match status" value="1"/>
</dbReference>
<keyword evidence="3 7" id="KW-0812">Transmembrane</keyword>
<dbReference type="GO" id="GO:0022857">
    <property type="term" value="F:transmembrane transporter activity"/>
    <property type="evidence" value="ECO:0007669"/>
    <property type="project" value="InterPro"/>
</dbReference>